<evidence type="ECO:0000313" key="2">
    <source>
        <dbReference type="Proteomes" id="UP000297385"/>
    </source>
</evidence>
<comment type="caution">
    <text evidence="1">The sequence shown here is derived from an EMBL/GenBank/DDBJ whole genome shotgun (WGS) entry which is preliminary data.</text>
</comment>
<name>A0A4Y8MSY0_9BURK</name>
<dbReference type="GeneID" id="97306756"/>
<reference evidence="1 2" key="1">
    <citation type="submission" date="2019-03" db="EMBL/GenBank/DDBJ databases">
        <title>Complete Genome Sequence of Paraburkholderia dipogonis ICMP 19430T, a Nitrogen-fixing Symbiont of the South African Invasive Legume Dipogon lignosus in New Zealand.</title>
        <authorList>
            <person name="De Meyer S.E."/>
        </authorList>
    </citation>
    <scope>NUCLEOTIDE SEQUENCE [LARGE SCALE GENOMIC DNA]</scope>
    <source>
        <strain evidence="1 2">ICMP 19430</strain>
    </source>
</reference>
<dbReference type="EMBL" id="SNVI01000002">
    <property type="protein sequence ID" value="TFE40529.1"/>
    <property type="molecule type" value="Genomic_DNA"/>
</dbReference>
<protein>
    <submittedName>
        <fullName evidence="1">Uncharacterized protein</fullName>
    </submittedName>
</protein>
<dbReference type="RefSeq" id="WP_134462733.1">
    <property type="nucleotide sequence ID" value="NZ_JBHMFL010000025.1"/>
</dbReference>
<proteinExistence type="predicted"/>
<dbReference type="AlphaFoldDB" id="A0A4Y8MSY0"/>
<accession>A0A4Y8MSY0</accession>
<organism evidence="1 2">
    <name type="scientific">Paraburkholderia dipogonis</name>
    <dbReference type="NCBI Taxonomy" id="1211383"/>
    <lineage>
        <taxon>Bacteria</taxon>
        <taxon>Pseudomonadati</taxon>
        <taxon>Pseudomonadota</taxon>
        <taxon>Betaproteobacteria</taxon>
        <taxon>Burkholderiales</taxon>
        <taxon>Burkholderiaceae</taxon>
        <taxon>Paraburkholderia</taxon>
    </lineage>
</organism>
<evidence type="ECO:0000313" key="1">
    <source>
        <dbReference type="EMBL" id="TFE40529.1"/>
    </source>
</evidence>
<gene>
    <name evidence="1" type="ORF">E2553_27770</name>
</gene>
<dbReference type="Proteomes" id="UP000297385">
    <property type="component" value="Unassembled WGS sequence"/>
</dbReference>
<sequence length="145" mass="16293">MRIGASVTVGRRSSWGLRRDAAKTLFCASRLSPIRCLSMRFMNVLSIDICPGRPKGEVQFFEALMFNGYQCPACTAINLCLRRGGAAAVFNVFIKLSVVYVVPHFLDDRLIAAQPSEERVSSFRSVTVYKQVGGTWFAMWMVWTQ</sequence>